<dbReference type="GO" id="GO:0032259">
    <property type="term" value="P:methylation"/>
    <property type="evidence" value="ECO:0007669"/>
    <property type="project" value="UniProtKB-KW"/>
</dbReference>
<dbReference type="GO" id="GO:0008168">
    <property type="term" value="F:methyltransferase activity"/>
    <property type="evidence" value="ECO:0007669"/>
    <property type="project" value="UniProtKB-KW"/>
</dbReference>
<proteinExistence type="predicted"/>
<dbReference type="EMBL" id="ARYJ01000008">
    <property type="protein sequence ID" value="KCZ87385.1"/>
    <property type="molecule type" value="Genomic_DNA"/>
</dbReference>
<reference evidence="4 5" key="1">
    <citation type="journal article" date="2014" name="Antonie Van Leeuwenhoek">
        <title>Hyphomonas beringensis sp. nov. and Hyphomonas chukchiensis sp. nov., isolated from surface seawater of the Bering Sea and Chukchi Sea.</title>
        <authorList>
            <person name="Li C."/>
            <person name="Lai Q."/>
            <person name="Li G."/>
            <person name="Dong C."/>
            <person name="Wang J."/>
            <person name="Liao Y."/>
            <person name="Shao Z."/>
        </authorList>
    </citation>
    <scope>NUCLEOTIDE SEQUENCE [LARGE SCALE GENOMIC DNA]</scope>
    <source>
        <strain evidence="4 5">VP2</strain>
    </source>
</reference>
<protein>
    <recommendedName>
        <fullName evidence="6">Methyltransferase type 11 domain-containing protein</fullName>
    </recommendedName>
</protein>
<evidence type="ECO:0000313" key="4">
    <source>
        <dbReference type="EMBL" id="KCZ87385.1"/>
    </source>
</evidence>
<feature type="region of interest" description="Disordered" evidence="3">
    <location>
        <begin position="271"/>
        <end position="301"/>
    </location>
</feature>
<dbReference type="AlphaFoldDB" id="A0A059F9V9"/>
<keyword evidence="1" id="KW-0489">Methyltransferase</keyword>
<evidence type="ECO:0000256" key="3">
    <source>
        <dbReference type="SAM" id="MobiDB-lite"/>
    </source>
</evidence>
<dbReference type="Gene3D" id="3.40.50.150">
    <property type="entry name" value="Vaccinia Virus protein VP39"/>
    <property type="match status" value="1"/>
</dbReference>
<comment type="caution">
    <text evidence="4">The sequence shown here is derived from an EMBL/GenBank/DDBJ whole genome shotgun (WGS) entry which is preliminary data.</text>
</comment>
<dbReference type="Pfam" id="PF13489">
    <property type="entry name" value="Methyltransf_23"/>
    <property type="match status" value="1"/>
</dbReference>
<dbReference type="Proteomes" id="UP000024816">
    <property type="component" value="Unassembled WGS sequence"/>
</dbReference>
<dbReference type="CDD" id="cd02440">
    <property type="entry name" value="AdoMet_MTases"/>
    <property type="match status" value="1"/>
</dbReference>
<gene>
    <name evidence="4" type="ORF">HJA_12635</name>
</gene>
<evidence type="ECO:0000313" key="5">
    <source>
        <dbReference type="Proteomes" id="UP000024816"/>
    </source>
</evidence>
<evidence type="ECO:0000256" key="2">
    <source>
        <dbReference type="ARBA" id="ARBA00022679"/>
    </source>
</evidence>
<dbReference type="PANTHER" id="PTHR13090">
    <property type="entry name" value="ARGININE-HYDROXYLASE NDUFAF5, MITOCHONDRIAL"/>
    <property type="match status" value="1"/>
</dbReference>
<dbReference type="eggNOG" id="COG2226">
    <property type="taxonomic scope" value="Bacteria"/>
</dbReference>
<dbReference type="OrthoDB" id="9793723at2"/>
<dbReference type="PANTHER" id="PTHR13090:SF1">
    <property type="entry name" value="ARGININE-HYDROXYLASE NDUFAF5, MITOCHONDRIAL"/>
    <property type="match status" value="1"/>
</dbReference>
<dbReference type="InterPro" id="IPR050602">
    <property type="entry name" value="Malonyl-ACP_OMT"/>
</dbReference>
<dbReference type="PATRIC" id="fig|1280952.3.peg.2527"/>
<keyword evidence="2" id="KW-0808">Transferase</keyword>
<sequence length="301" mass="32792">MTPAAPPRLFDRARVARNRDRAAPCYNDYAFLKERVSRDIADRVQDTPRQFERALDLGCHDGRLARILSETGRVKDIDAGDLSPAMVAAAQAGGTEARILDEETPALPEDRYDLVVSALSLHWVNDLPGTLVRLRQGLKPDGLFLGALFGAGTLSELRECLMEAETELSGGVSPRLSPLPGLKDMADLMQRAGFALPVADRDTVVVRYRDPARLLADLKGMGEQNALAPGMIRPLPRAVLDRALSLYRERHADPDGRVRASFEIVHVSGWAPAPGQPQPLRPGSARVSLAEAVRRQGQSGK</sequence>
<dbReference type="SUPFAM" id="SSF53335">
    <property type="entry name" value="S-adenosyl-L-methionine-dependent methyltransferases"/>
    <property type="match status" value="1"/>
</dbReference>
<keyword evidence="5" id="KW-1185">Reference proteome</keyword>
<accession>A0A059F9V9</accession>
<evidence type="ECO:0008006" key="6">
    <source>
        <dbReference type="Google" id="ProtNLM"/>
    </source>
</evidence>
<name>A0A059F9V9_9PROT</name>
<dbReference type="InterPro" id="IPR029063">
    <property type="entry name" value="SAM-dependent_MTases_sf"/>
</dbReference>
<dbReference type="STRING" id="1280952.HJA_12635"/>
<organism evidence="4 5">
    <name type="scientific">Hyphomonas jannaschiana VP2</name>
    <dbReference type="NCBI Taxonomy" id="1280952"/>
    <lineage>
        <taxon>Bacteria</taxon>
        <taxon>Pseudomonadati</taxon>
        <taxon>Pseudomonadota</taxon>
        <taxon>Alphaproteobacteria</taxon>
        <taxon>Hyphomonadales</taxon>
        <taxon>Hyphomonadaceae</taxon>
        <taxon>Hyphomonas</taxon>
    </lineage>
</organism>
<evidence type="ECO:0000256" key="1">
    <source>
        <dbReference type="ARBA" id="ARBA00022603"/>
    </source>
</evidence>